<feature type="transmembrane region" description="Helical" evidence="2">
    <location>
        <begin position="107"/>
        <end position="128"/>
    </location>
</feature>
<evidence type="ECO:0000256" key="1">
    <source>
        <dbReference type="SAM" id="MobiDB-lite"/>
    </source>
</evidence>
<proteinExistence type="predicted"/>
<sequence>MIRFVPRPRAPTGRGSRRSVASDTPPVAWPTAEVVRPDFVHHQPPRRDLVHGGPANDGAVHDGAVHGGPGHGGPVRDNPVDDGPALGADAAGHAADTPADDYRDRMVANLAGLAVLAILIAGGLWIAVTMADQRKSQDCVLSGRPACTPIPVQVQVPAPKLPPGP</sequence>
<feature type="compositionally biased region" description="Low complexity" evidence="1">
    <location>
        <begin position="81"/>
        <end position="97"/>
    </location>
</feature>
<protein>
    <submittedName>
        <fullName evidence="3">Uncharacterized protein</fullName>
    </submittedName>
</protein>
<evidence type="ECO:0000313" key="3">
    <source>
        <dbReference type="EMBL" id="MFD2183554.1"/>
    </source>
</evidence>
<reference evidence="4" key="1">
    <citation type="journal article" date="2019" name="Int. J. Syst. Evol. Microbiol.">
        <title>The Global Catalogue of Microorganisms (GCM) 10K type strain sequencing project: providing services to taxonomists for standard genome sequencing and annotation.</title>
        <authorList>
            <consortium name="The Broad Institute Genomics Platform"/>
            <consortium name="The Broad Institute Genome Sequencing Center for Infectious Disease"/>
            <person name="Wu L."/>
            <person name="Ma J."/>
        </authorList>
    </citation>
    <scope>NUCLEOTIDE SEQUENCE [LARGE SCALE GENOMIC DNA]</scope>
    <source>
        <strain evidence="4">CGMCC 1.6774</strain>
    </source>
</reference>
<keyword evidence="2" id="KW-0812">Transmembrane</keyword>
<evidence type="ECO:0000313" key="4">
    <source>
        <dbReference type="Proteomes" id="UP001597314"/>
    </source>
</evidence>
<organism evidence="3 4">
    <name type="scientific">Rhodoplanes azumiensis</name>
    <dbReference type="NCBI Taxonomy" id="1897628"/>
    <lineage>
        <taxon>Bacteria</taxon>
        <taxon>Pseudomonadati</taxon>
        <taxon>Pseudomonadota</taxon>
        <taxon>Alphaproteobacteria</taxon>
        <taxon>Hyphomicrobiales</taxon>
        <taxon>Nitrobacteraceae</taxon>
        <taxon>Rhodoplanes</taxon>
    </lineage>
</organism>
<keyword evidence="4" id="KW-1185">Reference proteome</keyword>
<feature type="region of interest" description="Disordered" evidence="1">
    <location>
        <begin position="1"/>
        <end position="98"/>
    </location>
</feature>
<keyword evidence="2" id="KW-1133">Transmembrane helix</keyword>
<evidence type="ECO:0000256" key="2">
    <source>
        <dbReference type="SAM" id="Phobius"/>
    </source>
</evidence>
<dbReference type="RefSeq" id="WP_378478714.1">
    <property type="nucleotide sequence ID" value="NZ_JBHUIW010000018.1"/>
</dbReference>
<accession>A0ABW5AL11</accession>
<gene>
    <name evidence="3" type="ORF">ACFSOX_15470</name>
</gene>
<dbReference type="Proteomes" id="UP001597314">
    <property type="component" value="Unassembled WGS sequence"/>
</dbReference>
<feature type="compositionally biased region" description="Basic and acidic residues" evidence="1">
    <location>
        <begin position="35"/>
        <end position="50"/>
    </location>
</feature>
<keyword evidence="2" id="KW-0472">Membrane</keyword>
<name>A0ABW5AL11_9BRAD</name>
<comment type="caution">
    <text evidence="3">The sequence shown here is derived from an EMBL/GenBank/DDBJ whole genome shotgun (WGS) entry which is preliminary data.</text>
</comment>
<dbReference type="EMBL" id="JBHUIW010000018">
    <property type="protein sequence ID" value="MFD2183554.1"/>
    <property type="molecule type" value="Genomic_DNA"/>
</dbReference>